<dbReference type="EMBL" id="WXYO01000003">
    <property type="protein sequence ID" value="NAS11945.1"/>
    <property type="molecule type" value="Genomic_DNA"/>
</dbReference>
<proteinExistence type="predicted"/>
<organism evidence="1 2">
    <name type="scientific">Poritiphilus flavus</name>
    <dbReference type="NCBI Taxonomy" id="2697053"/>
    <lineage>
        <taxon>Bacteria</taxon>
        <taxon>Pseudomonadati</taxon>
        <taxon>Bacteroidota</taxon>
        <taxon>Flavobacteriia</taxon>
        <taxon>Flavobacteriales</taxon>
        <taxon>Flavobacteriaceae</taxon>
        <taxon>Poritiphilus</taxon>
    </lineage>
</organism>
<dbReference type="InterPro" id="IPR025366">
    <property type="entry name" value="DUF4270"/>
</dbReference>
<reference evidence="1 2" key="1">
    <citation type="submission" date="2020-01" db="EMBL/GenBank/DDBJ databases">
        <title>Bacteria diversity of Porities sp.</title>
        <authorList>
            <person name="Wang G."/>
        </authorList>
    </citation>
    <scope>NUCLEOTIDE SEQUENCE [LARGE SCALE GENOMIC DNA]</scope>
    <source>
        <strain evidence="1 2">R33</strain>
    </source>
</reference>
<name>A0A6L9EB15_9FLAO</name>
<accession>A0A6L9EB15</accession>
<dbReference type="RefSeq" id="WP_161434979.1">
    <property type="nucleotide sequence ID" value="NZ_WXYO01000003.1"/>
</dbReference>
<dbReference type="Proteomes" id="UP000475249">
    <property type="component" value="Unassembled WGS sequence"/>
</dbReference>
<evidence type="ECO:0000313" key="2">
    <source>
        <dbReference type="Proteomes" id="UP000475249"/>
    </source>
</evidence>
<keyword evidence="2" id="KW-1185">Reference proteome</keyword>
<dbReference type="Pfam" id="PF14092">
    <property type="entry name" value="DUF4270"/>
    <property type="match status" value="1"/>
</dbReference>
<protein>
    <submittedName>
        <fullName evidence="1">DUF4270 family protein</fullName>
    </submittedName>
</protein>
<evidence type="ECO:0000313" key="1">
    <source>
        <dbReference type="EMBL" id="NAS11945.1"/>
    </source>
</evidence>
<sequence>MKRIFLGLFILIGIMACSIDRGDIPTLEVGQDFADSDVRLLVLDTFSVKVSTFKFDSINTSSSDRLLLGQYEDEYFGTVTSSAFFELVAATPEDGSARYNLPEDVSFDSIALILGYDRYFYSDTLQASRIRVHELKEEVIPEENDFYNTSTLEFDSIPIAIHDYFPRPFKEDSVHITLPLEFGQQLFDLILENEINDDDELRDFLKGFSLQPGEADDGAILGFSRDQAETYLRIFYSVKDEFEDEEEVLDLVINPFPANPVAFNRIQNNTSSTFLDSLDDQETELLAEAANDLGYIQSGTGYAVKVEFPSLKEIYQLEGTGTTLSAILTLKPLDNSFDDSMPLRDSLNINVLNQNNIIIQEIRNGDGLVYGRITGEEEEFAEVVYEVPVGIYVDGKLKEIRNEDTSLVLFTQDYNQTVNRALLQAGSHPDFQAELRITYAIYDE</sequence>
<dbReference type="AlphaFoldDB" id="A0A6L9EB15"/>
<dbReference type="PROSITE" id="PS51257">
    <property type="entry name" value="PROKAR_LIPOPROTEIN"/>
    <property type="match status" value="1"/>
</dbReference>
<comment type="caution">
    <text evidence="1">The sequence shown here is derived from an EMBL/GenBank/DDBJ whole genome shotgun (WGS) entry which is preliminary data.</text>
</comment>
<gene>
    <name evidence="1" type="ORF">GTQ38_08035</name>
</gene>